<evidence type="ECO:0000313" key="2">
    <source>
        <dbReference type="EMBL" id="AKF03844.1"/>
    </source>
</evidence>
<evidence type="ECO:0000256" key="1">
    <source>
        <dbReference type="SAM" id="MobiDB-lite"/>
    </source>
</evidence>
<dbReference type="EMBL" id="CP011125">
    <property type="protein sequence ID" value="AKF03844.1"/>
    <property type="molecule type" value="Genomic_DNA"/>
</dbReference>
<protein>
    <submittedName>
        <fullName evidence="2">Uncharacterized protein</fullName>
    </submittedName>
</protein>
<reference evidence="2 3" key="1">
    <citation type="submission" date="2015-03" db="EMBL/GenBank/DDBJ databases">
        <title>Genome assembly of Sandaracinus amylolyticus DSM 53668.</title>
        <authorList>
            <person name="Sharma G."/>
            <person name="Subramanian S."/>
        </authorList>
    </citation>
    <scope>NUCLEOTIDE SEQUENCE [LARGE SCALE GENOMIC DNA]</scope>
    <source>
        <strain evidence="2 3">DSM 53668</strain>
    </source>
</reference>
<sequence>MATRYAHVDDPRLRDAVSGLVPPRETRSDVESAKVVQLPRRRGSNPGG</sequence>
<name>A0A0F6SDQ3_9BACT</name>
<dbReference type="STRING" id="927083.DB32_000993"/>
<accession>A0A0F6SDQ3</accession>
<feature type="compositionally biased region" description="Basic residues" evidence="1">
    <location>
        <begin position="39"/>
        <end position="48"/>
    </location>
</feature>
<organism evidence="2 3">
    <name type="scientific">Sandaracinus amylolyticus</name>
    <dbReference type="NCBI Taxonomy" id="927083"/>
    <lineage>
        <taxon>Bacteria</taxon>
        <taxon>Pseudomonadati</taxon>
        <taxon>Myxococcota</taxon>
        <taxon>Polyangia</taxon>
        <taxon>Polyangiales</taxon>
        <taxon>Sandaracinaceae</taxon>
        <taxon>Sandaracinus</taxon>
    </lineage>
</organism>
<dbReference type="KEGG" id="samy:DB32_000993"/>
<dbReference type="Proteomes" id="UP000034883">
    <property type="component" value="Chromosome"/>
</dbReference>
<evidence type="ECO:0000313" key="3">
    <source>
        <dbReference type="Proteomes" id="UP000034883"/>
    </source>
</evidence>
<keyword evidence="3" id="KW-1185">Reference proteome</keyword>
<feature type="region of interest" description="Disordered" evidence="1">
    <location>
        <begin position="16"/>
        <end position="48"/>
    </location>
</feature>
<proteinExistence type="predicted"/>
<gene>
    <name evidence="2" type="ORF">DB32_000993</name>
</gene>
<dbReference type="AlphaFoldDB" id="A0A0F6SDQ3"/>